<reference evidence="4 5" key="1">
    <citation type="submission" date="2020-09" db="EMBL/GenBank/DDBJ databases">
        <title>Biosynthesis of the nuclear factor of activated T cells inhibitor NFAT-133 and its congeners in Streptomyces pactum.</title>
        <authorList>
            <person name="Zhou W."/>
            <person name="Posri P."/>
            <person name="Abugrain M.E."/>
            <person name="Weisberg A.J."/>
            <person name="Chang J.H."/>
            <person name="Mahmud T."/>
        </authorList>
    </citation>
    <scope>NUCLEOTIDE SEQUENCE [LARGE SCALE GENOMIC DNA]</scope>
    <source>
        <strain evidence="4 5">ATCC 27456</strain>
    </source>
</reference>
<evidence type="ECO:0000313" key="4">
    <source>
        <dbReference type="EMBL" id="MBH5335320.1"/>
    </source>
</evidence>
<evidence type="ECO:0000313" key="5">
    <source>
        <dbReference type="Proteomes" id="UP000807371"/>
    </source>
</evidence>
<feature type="chain" id="PRO_5046776763" description="Glycoprotein" evidence="3">
    <location>
        <begin position="29"/>
        <end position="848"/>
    </location>
</feature>
<dbReference type="Pfam" id="PF19516">
    <property type="entry name" value="DUF6049"/>
    <property type="match status" value="1"/>
</dbReference>
<keyword evidence="2" id="KW-0472">Membrane</keyword>
<feature type="region of interest" description="Disordered" evidence="1">
    <location>
        <begin position="516"/>
        <end position="559"/>
    </location>
</feature>
<sequence length="848" mass="85916">MARGGAQARAVLAALAVCLLPAVTPAAAPSATSAAAPAAAPAVTPAAPPSGHAAARAVPGPDPAGYADARGGRGPHRAGHAAARSAAVPAAASGVRPSAVRGARRAVVPGPAFVRGPALVRGPVVGPAPAVARGPAAVPGEVPGRAAARAYPVRVVVRAVTPAVPGPGDATVAVAGVLTNRSGEDISGARLAVRLGPRAVRTRSEVAAVDAGAPVPAADAEPAEHTRQVGTLKAGARREFRIRVPVGELEPAAFGAYPVSVALTGRDRAVHGLAHTFLPRYPATTGARPLRTTVLWPLTDVPRQQALTVGAGEGAEPVFGDDTLAESLAPGGRLRRLVDAGRGRAVTWLIDPDLIVQAAAMADGYRVARTPGTHDPGDTEPGKGRKAAADWLRALRAAVRGREVVALPYADPDLASLAHYGRGALAAGSRRGADILGRTLRVRARQDLAWPERGVLDTSVTRLAERLRMRSVLTSGEGLSGGPDHRGATDDGPVAVGGGLTALTYDTTLAGLLGETGPDAGGAVRAPGDGGPGTTGGSGATGGPRTAGGAGTGGPPSVGELRQRLLAETLTAVGEAPNASRALVVLPPRRMSGTAARALATALTDGTAAGWLEPVSLAGALREPVPGRAGEPGGYPTALRDTELPPRLLAAVARDAGRARTLVRVLADPERTEESVRDALARSVSTAWRGRLPAARGYVRGTSDFLRASIDSVRLVPKSTVTVAGDSATIPVTVENALQQSVAGIEVRVVSDRPERLTVVDGSVPAEASRTASRTVRVEVRAHANGPVRLTARLHTTADGLPWGEPITFRAEVRSVSSGAVTIVAGGALLIVLAVVFQLGRARRRHGR</sequence>
<dbReference type="RefSeq" id="WP_197988893.1">
    <property type="nucleotide sequence ID" value="NZ_JACYXC010000001.1"/>
</dbReference>
<evidence type="ECO:0008006" key="6">
    <source>
        <dbReference type="Google" id="ProtNLM"/>
    </source>
</evidence>
<feature type="compositionally biased region" description="Gly residues" evidence="1">
    <location>
        <begin position="528"/>
        <end position="556"/>
    </location>
</feature>
<accession>A0ABS0NJE7</accession>
<dbReference type="EMBL" id="JACYXC010000001">
    <property type="protein sequence ID" value="MBH5335320.1"/>
    <property type="molecule type" value="Genomic_DNA"/>
</dbReference>
<protein>
    <recommendedName>
        <fullName evidence="6">Glycoprotein</fullName>
    </recommendedName>
</protein>
<dbReference type="Proteomes" id="UP000807371">
    <property type="component" value="Unassembled WGS sequence"/>
</dbReference>
<organism evidence="4 5">
    <name type="scientific">Streptomyces pactum</name>
    <dbReference type="NCBI Taxonomy" id="68249"/>
    <lineage>
        <taxon>Bacteria</taxon>
        <taxon>Bacillati</taxon>
        <taxon>Actinomycetota</taxon>
        <taxon>Actinomycetes</taxon>
        <taxon>Kitasatosporales</taxon>
        <taxon>Streptomycetaceae</taxon>
        <taxon>Streptomyces</taxon>
    </lineage>
</organism>
<feature type="compositionally biased region" description="Low complexity" evidence="1">
    <location>
        <begin position="41"/>
        <end position="57"/>
    </location>
</feature>
<dbReference type="InterPro" id="IPR046112">
    <property type="entry name" value="DUF6049"/>
</dbReference>
<proteinExistence type="predicted"/>
<feature type="transmembrane region" description="Helical" evidence="2">
    <location>
        <begin position="819"/>
        <end position="840"/>
    </location>
</feature>
<keyword evidence="2" id="KW-1133">Transmembrane helix</keyword>
<name>A0ABS0NJE7_9ACTN</name>
<evidence type="ECO:0000256" key="3">
    <source>
        <dbReference type="SAM" id="SignalP"/>
    </source>
</evidence>
<feature type="region of interest" description="Disordered" evidence="1">
    <location>
        <begin position="474"/>
        <end position="493"/>
    </location>
</feature>
<comment type="caution">
    <text evidence="4">The sequence shown here is derived from an EMBL/GenBank/DDBJ whole genome shotgun (WGS) entry which is preliminary data.</text>
</comment>
<keyword evidence="2" id="KW-0812">Transmembrane</keyword>
<evidence type="ECO:0000256" key="1">
    <source>
        <dbReference type="SAM" id="MobiDB-lite"/>
    </source>
</evidence>
<feature type="region of interest" description="Disordered" evidence="1">
    <location>
        <begin position="41"/>
        <end position="95"/>
    </location>
</feature>
<evidence type="ECO:0000256" key="2">
    <source>
        <dbReference type="SAM" id="Phobius"/>
    </source>
</evidence>
<keyword evidence="5" id="KW-1185">Reference proteome</keyword>
<keyword evidence="3" id="KW-0732">Signal</keyword>
<gene>
    <name evidence="4" type="ORF">IHE55_11155</name>
</gene>
<feature type="signal peptide" evidence="3">
    <location>
        <begin position="1"/>
        <end position="28"/>
    </location>
</feature>
<feature type="compositionally biased region" description="Low complexity" evidence="1">
    <location>
        <begin position="80"/>
        <end position="95"/>
    </location>
</feature>